<protein>
    <submittedName>
        <fullName evidence="1">Uncharacterized protein</fullName>
    </submittedName>
</protein>
<reference evidence="1 2" key="1">
    <citation type="journal article" date="2019" name="Int. J. Syst. Evol. Microbiol.">
        <title>The Global Catalogue of Microorganisms (GCM) 10K type strain sequencing project: providing services to taxonomists for standard genome sequencing and annotation.</title>
        <authorList>
            <consortium name="The Broad Institute Genomics Platform"/>
            <consortium name="The Broad Institute Genome Sequencing Center for Infectious Disease"/>
            <person name="Wu L."/>
            <person name="Ma J."/>
        </authorList>
    </citation>
    <scope>NUCLEOTIDE SEQUENCE [LARGE SCALE GENOMIC DNA]</scope>
    <source>
        <strain evidence="1 2">CGMCC 1.12563</strain>
    </source>
</reference>
<proteinExistence type="predicted"/>
<gene>
    <name evidence="1" type="ORF">ACFSBT_00870</name>
</gene>
<dbReference type="AlphaFoldDB" id="A0ABD6AQM9"/>
<organism evidence="1 2">
    <name type="scientific">Halomarina rubra</name>
    <dbReference type="NCBI Taxonomy" id="2071873"/>
    <lineage>
        <taxon>Archaea</taxon>
        <taxon>Methanobacteriati</taxon>
        <taxon>Methanobacteriota</taxon>
        <taxon>Stenosarchaea group</taxon>
        <taxon>Halobacteria</taxon>
        <taxon>Halobacteriales</taxon>
        <taxon>Natronomonadaceae</taxon>
        <taxon>Halomarina</taxon>
    </lineage>
</organism>
<dbReference type="EMBL" id="JBHUDC010000001">
    <property type="protein sequence ID" value="MFD1511828.1"/>
    <property type="molecule type" value="Genomic_DNA"/>
</dbReference>
<name>A0ABD6AQM9_9EURY</name>
<dbReference type="RefSeq" id="WP_250871810.1">
    <property type="nucleotide sequence ID" value="NZ_JALXFV010000001.1"/>
</dbReference>
<evidence type="ECO:0000313" key="1">
    <source>
        <dbReference type="EMBL" id="MFD1511828.1"/>
    </source>
</evidence>
<sequence length="210" mass="24055">MGFRQDFVNAVRRRVWPRIHHLLAGTVDGYAVTHTTEEEYVMTVHCSEADLERVLDEELGFSRNPISALKVRLDGNTAEGSWVWRDSLLADWQLHVVLHAVDGGAVDVYAHWEYSWVTHPLEHYAGRGYDAEKGVRLARSWLADHDGEQFPEGLPYRVESAAYRRGRELLYAVYHELEGTEVARYLDPFVADRRARGVDGRPNVSPRIVD</sequence>
<accession>A0ABD6AQM9</accession>
<evidence type="ECO:0000313" key="2">
    <source>
        <dbReference type="Proteomes" id="UP001597187"/>
    </source>
</evidence>
<comment type="caution">
    <text evidence="1">The sequence shown here is derived from an EMBL/GenBank/DDBJ whole genome shotgun (WGS) entry which is preliminary data.</text>
</comment>
<dbReference type="Proteomes" id="UP001597187">
    <property type="component" value="Unassembled WGS sequence"/>
</dbReference>
<keyword evidence="2" id="KW-1185">Reference proteome</keyword>